<dbReference type="EMBL" id="KN837126">
    <property type="protein sequence ID" value="KIJ43034.1"/>
    <property type="molecule type" value="Genomic_DNA"/>
</dbReference>
<sequence>MSSEVQAPIHSAFSTAGLDLSIDDLEVLKGKEWRFELQRAFLSKHGIPKAEVCCQFRY</sequence>
<dbReference type="Proteomes" id="UP000054279">
    <property type="component" value="Unassembled WGS sequence"/>
</dbReference>
<dbReference type="HOGENOM" id="CLU_2980607_0_0_1"/>
<evidence type="ECO:0000313" key="2">
    <source>
        <dbReference type="Proteomes" id="UP000054279"/>
    </source>
</evidence>
<protein>
    <submittedName>
        <fullName evidence="1">Uncharacterized protein</fullName>
    </submittedName>
</protein>
<keyword evidence="2" id="KW-1185">Reference proteome</keyword>
<dbReference type="AlphaFoldDB" id="A0A0C9V7N3"/>
<name>A0A0C9V7N3_SPHS4</name>
<evidence type="ECO:0000313" key="1">
    <source>
        <dbReference type="EMBL" id="KIJ43034.1"/>
    </source>
</evidence>
<accession>A0A0C9V7N3</accession>
<reference evidence="1 2" key="1">
    <citation type="submission" date="2014-06" db="EMBL/GenBank/DDBJ databases">
        <title>Evolutionary Origins and Diversification of the Mycorrhizal Mutualists.</title>
        <authorList>
            <consortium name="DOE Joint Genome Institute"/>
            <consortium name="Mycorrhizal Genomics Consortium"/>
            <person name="Kohler A."/>
            <person name="Kuo A."/>
            <person name="Nagy L.G."/>
            <person name="Floudas D."/>
            <person name="Copeland A."/>
            <person name="Barry K.W."/>
            <person name="Cichocki N."/>
            <person name="Veneault-Fourrey C."/>
            <person name="LaButti K."/>
            <person name="Lindquist E.A."/>
            <person name="Lipzen A."/>
            <person name="Lundell T."/>
            <person name="Morin E."/>
            <person name="Murat C."/>
            <person name="Riley R."/>
            <person name="Ohm R."/>
            <person name="Sun H."/>
            <person name="Tunlid A."/>
            <person name="Henrissat B."/>
            <person name="Grigoriev I.V."/>
            <person name="Hibbett D.S."/>
            <person name="Martin F."/>
        </authorList>
    </citation>
    <scope>NUCLEOTIDE SEQUENCE [LARGE SCALE GENOMIC DNA]</scope>
    <source>
        <strain evidence="1 2">SS14</strain>
    </source>
</reference>
<organism evidence="1 2">
    <name type="scientific">Sphaerobolus stellatus (strain SS14)</name>
    <dbReference type="NCBI Taxonomy" id="990650"/>
    <lineage>
        <taxon>Eukaryota</taxon>
        <taxon>Fungi</taxon>
        <taxon>Dikarya</taxon>
        <taxon>Basidiomycota</taxon>
        <taxon>Agaricomycotina</taxon>
        <taxon>Agaricomycetes</taxon>
        <taxon>Phallomycetidae</taxon>
        <taxon>Geastrales</taxon>
        <taxon>Sphaerobolaceae</taxon>
        <taxon>Sphaerobolus</taxon>
    </lineage>
</organism>
<gene>
    <name evidence="1" type="ORF">M422DRAFT_253827</name>
</gene>
<proteinExistence type="predicted"/>